<feature type="active site" description="Proton acceptor" evidence="7">
    <location>
        <position position="218"/>
    </location>
</feature>
<dbReference type="InterPro" id="IPR001451">
    <property type="entry name" value="Hexapep"/>
</dbReference>
<dbReference type="EMBL" id="CP063849">
    <property type="protein sequence ID" value="QOY86933.1"/>
    <property type="molecule type" value="Genomic_DNA"/>
</dbReference>
<dbReference type="Gene3D" id="2.160.10.10">
    <property type="entry name" value="Hexapeptide repeat proteins"/>
    <property type="match status" value="1"/>
</dbReference>
<evidence type="ECO:0000313" key="9">
    <source>
        <dbReference type="EMBL" id="QOY86933.1"/>
    </source>
</evidence>
<keyword evidence="5 7" id="KW-0443">Lipid metabolism</keyword>
<dbReference type="InterPro" id="IPR020573">
    <property type="entry name" value="UDP_GlcNAc_AcTrfase_non-rep"/>
</dbReference>
<comment type="subunit">
    <text evidence="7">Homotrimer.</text>
</comment>
<dbReference type="GO" id="GO:0103118">
    <property type="term" value="F:UDP-3-O-[(3R)-3-hydroxyacyl]-glucosamine N-acyltransferase activity"/>
    <property type="evidence" value="ECO:0007669"/>
    <property type="project" value="UniProtKB-EC"/>
</dbReference>
<dbReference type="PANTHER" id="PTHR43378">
    <property type="entry name" value="UDP-3-O-ACYLGLUCOSAMINE N-ACYLTRANSFERASE"/>
    <property type="match status" value="1"/>
</dbReference>
<dbReference type="Pfam" id="PF00132">
    <property type="entry name" value="Hexapep"/>
    <property type="match status" value="1"/>
</dbReference>
<keyword evidence="1 7" id="KW-0444">Lipid biosynthesis</keyword>
<keyword evidence="6 7" id="KW-0012">Acyltransferase</keyword>
<dbReference type="NCBIfam" id="TIGR01853">
    <property type="entry name" value="lipid_A_lpxD"/>
    <property type="match status" value="1"/>
</dbReference>
<feature type="domain" description="UDP-3-O-[3-hydroxymyristoyl] glucosamine N-acyltransferase non-repeat region" evidence="8">
    <location>
        <begin position="20"/>
        <end position="84"/>
    </location>
</feature>
<dbReference type="CDD" id="cd03352">
    <property type="entry name" value="LbH_LpxD"/>
    <property type="match status" value="1"/>
</dbReference>
<evidence type="ECO:0000256" key="5">
    <source>
        <dbReference type="ARBA" id="ARBA00023098"/>
    </source>
</evidence>
<dbReference type="NCBIfam" id="NF002060">
    <property type="entry name" value="PRK00892.1"/>
    <property type="match status" value="1"/>
</dbReference>
<accession>A0A7S7SJP2</accession>
<dbReference type="GO" id="GO:0016410">
    <property type="term" value="F:N-acyltransferase activity"/>
    <property type="evidence" value="ECO:0007669"/>
    <property type="project" value="InterPro"/>
</dbReference>
<keyword evidence="4 7" id="KW-0677">Repeat</keyword>
<dbReference type="InterPro" id="IPR007691">
    <property type="entry name" value="LpxD"/>
</dbReference>
<dbReference type="Proteomes" id="UP000593892">
    <property type="component" value="Chromosome"/>
</dbReference>
<sequence length="326" mass="34227">MLVREIAEQLSATFEGDGERTIEDVAPLDSAGSHQISFVGNRRAARDAQASAAGCLIVALDFANTGGRTVIRCKDPRAAFAKIIPRLRKLEAPQPGIHPTAVIGKDCRIGEGCTIGPYCVLGDRVQLGPHSLLHAHVTIYSDVSIGARALIHSGAVLGADGFGFVFENGRYSKFPQIGRVVIGDDVEIGVGTAVDRAALGITSIGDGSKLDNMVHIGHNCRVGRHVVIVAQTGMAGGTVIEDYAVIGGQVGLGDNVTVKSGAVLGSGAGVLSSKIIRGGGEVYWGTPARPLKEYLEALANVARIPQLKRELADLQERLKALEKKDE</sequence>
<protein>
    <recommendedName>
        <fullName evidence="7">UDP-3-O-acylglucosamine N-acyltransferase</fullName>
        <ecNumber evidence="7">2.3.1.191</ecNumber>
    </recommendedName>
</protein>
<comment type="similarity">
    <text evidence="7">Belongs to the transferase hexapeptide repeat family. LpxD subfamily.</text>
</comment>
<evidence type="ECO:0000256" key="2">
    <source>
        <dbReference type="ARBA" id="ARBA00022556"/>
    </source>
</evidence>
<dbReference type="AlphaFoldDB" id="A0A7S7SJP2"/>
<dbReference type="GO" id="GO:0009245">
    <property type="term" value="P:lipid A biosynthetic process"/>
    <property type="evidence" value="ECO:0007669"/>
    <property type="project" value="UniProtKB-UniRule"/>
</dbReference>
<comment type="pathway">
    <text evidence="7">Bacterial outer membrane biogenesis; LPS lipid A biosynthesis.</text>
</comment>
<evidence type="ECO:0000313" key="10">
    <source>
        <dbReference type="Proteomes" id="UP000593892"/>
    </source>
</evidence>
<evidence type="ECO:0000259" key="8">
    <source>
        <dbReference type="Pfam" id="PF04613"/>
    </source>
</evidence>
<keyword evidence="2 7" id="KW-0441">Lipid A biosynthesis</keyword>
<keyword evidence="3 7" id="KW-0808">Transferase</keyword>
<name>A0A7S7SJP2_PALFE</name>
<dbReference type="SUPFAM" id="SSF51161">
    <property type="entry name" value="Trimeric LpxA-like enzymes"/>
    <property type="match status" value="1"/>
</dbReference>
<dbReference type="PANTHER" id="PTHR43378:SF2">
    <property type="entry name" value="UDP-3-O-ACYLGLUCOSAMINE N-ACYLTRANSFERASE 1, MITOCHONDRIAL-RELATED"/>
    <property type="match status" value="1"/>
</dbReference>
<organism evidence="9 10">
    <name type="scientific">Paludibaculum fermentans</name>
    <dbReference type="NCBI Taxonomy" id="1473598"/>
    <lineage>
        <taxon>Bacteria</taxon>
        <taxon>Pseudomonadati</taxon>
        <taxon>Acidobacteriota</taxon>
        <taxon>Terriglobia</taxon>
        <taxon>Bryobacterales</taxon>
        <taxon>Bryobacteraceae</taxon>
        <taxon>Paludibaculum</taxon>
    </lineage>
</organism>
<dbReference type="Gene3D" id="3.40.1390.10">
    <property type="entry name" value="MurE/MurF, N-terminal domain"/>
    <property type="match status" value="1"/>
</dbReference>
<dbReference type="Pfam" id="PF04613">
    <property type="entry name" value="LpxD"/>
    <property type="match status" value="1"/>
</dbReference>
<proteinExistence type="inferred from homology"/>
<dbReference type="EC" id="2.3.1.191" evidence="7"/>
<dbReference type="HAMAP" id="MF_00523">
    <property type="entry name" value="LpxD"/>
    <property type="match status" value="1"/>
</dbReference>
<evidence type="ECO:0000256" key="6">
    <source>
        <dbReference type="ARBA" id="ARBA00023315"/>
    </source>
</evidence>
<comment type="function">
    <text evidence="7">Catalyzes the N-acylation of UDP-3-O-acylglucosamine using 3-hydroxyacyl-ACP as the acyl donor. Is involved in the biosynthesis of lipid A, a phosphorylated glycolipid that anchors the lipopolysaccharide to the outer membrane of the cell.</text>
</comment>
<dbReference type="UniPathway" id="UPA00973"/>
<keyword evidence="10" id="KW-1185">Reference proteome</keyword>
<reference evidence="9 10" key="1">
    <citation type="submission" date="2020-10" db="EMBL/GenBank/DDBJ databases">
        <title>Complete genome sequence of Paludibaculum fermentans P105T, a facultatively anaerobic acidobacterium capable of dissimilatory Fe(III) reduction.</title>
        <authorList>
            <person name="Dedysh S.N."/>
            <person name="Beletsky A.V."/>
            <person name="Kulichevskaya I.S."/>
            <person name="Mardanov A.V."/>
            <person name="Ravin N.V."/>
        </authorList>
    </citation>
    <scope>NUCLEOTIDE SEQUENCE [LARGE SCALE GENOMIC DNA]</scope>
    <source>
        <strain evidence="9 10">P105</strain>
    </source>
</reference>
<evidence type="ECO:0000256" key="7">
    <source>
        <dbReference type="HAMAP-Rule" id="MF_00523"/>
    </source>
</evidence>
<evidence type="ECO:0000256" key="4">
    <source>
        <dbReference type="ARBA" id="ARBA00022737"/>
    </source>
</evidence>
<evidence type="ECO:0000256" key="1">
    <source>
        <dbReference type="ARBA" id="ARBA00022516"/>
    </source>
</evidence>
<comment type="catalytic activity">
    <reaction evidence="7">
        <text>a UDP-3-O-[(3R)-3-hydroxyacyl]-alpha-D-glucosamine + a (3R)-hydroxyacyl-[ACP] = a UDP-2-N,3-O-bis[(3R)-3-hydroxyacyl]-alpha-D-glucosamine + holo-[ACP] + H(+)</text>
        <dbReference type="Rhea" id="RHEA:53836"/>
        <dbReference type="Rhea" id="RHEA-COMP:9685"/>
        <dbReference type="Rhea" id="RHEA-COMP:9945"/>
        <dbReference type="ChEBI" id="CHEBI:15378"/>
        <dbReference type="ChEBI" id="CHEBI:64479"/>
        <dbReference type="ChEBI" id="CHEBI:78827"/>
        <dbReference type="ChEBI" id="CHEBI:137740"/>
        <dbReference type="ChEBI" id="CHEBI:137748"/>
        <dbReference type="EC" id="2.3.1.191"/>
    </reaction>
</comment>
<dbReference type="KEGG" id="pfer:IRI77_29790"/>
<dbReference type="InterPro" id="IPR011004">
    <property type="entry name" value="Trimer_LpxA-like_sf"/>
</dbReference>
<gene>
    <name evidence="7 9" type="primary">lpxD</name>
    <name evidence="9" type="ORF">IRI77_29790</name>
</gene>
<dbReference type="GO" id="GO:0016020">
    <property type="term" value="C:membrane"/>
    <property type="evidence" value="ECO:0007669"/>
    <property type="project" value="GOC"/>
</dbReference>
<evidence type="ECO:0000256" key="3">
    <source>
        <dbReference type="ARBA" id="ARBA00022679"/>
    </source>
</evidence>